<sequence length="543" mass="59299">MTDIITIALNKLDADPLNVRKTYSEDGIEELAANIRHDGYRLLQNLVVRKSDKKGRFLVIAGERRRLALMLLAEAGEIAKDFPVECKEREADDATEISLAENIMREEMHPVDQYHAFRVMADKGTPFADIAVRFGTTETIVRRRLALARVSPVLLNLYREEGMSFDQLSAFTLTDDHARQEEVWSSLPSWNRSAYDIRRALQSGAVKATDKRIVFLGGLEVYEAAGGGIRRDLFDTNNSGFATDVALVERLVADKLTAEAEKVSAEGWAWVECHAEMPHEGNRMRRVYSELVALADDQQAELDRLDGEYTELAELIEAGVAGEQAEARLKVLEDRIEVLQNPGKIYQPTDIEKAGAYVCIDHYGRLRIERGLIKPEASVNETTSSAAGEGDGGSTVSGGAKPAKPFALSAALMQELTAQKTAAIRAELAHNPDIALAAVVHALLLSIENAYGSDETCLELRLTSERLENSIKEPAGMQGRAGAGRPCGKSFVALPRQSRRSLGLVPGADARRAAVASGLCRCKLCQCAATAALCQNQPAPPCR</sequence>
<dbReference type="InterPro" id="IPR036086">
    <property type="entry name" value="ParB/Sulfiredoxin_sf"/>
</dbReference>
<dbReference type="SUPFAM" id="SSF110849">
    <property type="entry name" value="ParB/Sulfiredoxin"/>
    <property type="match status" value="1"/>
</dbReference>
<dbReference type="Gene3D" id="3.90.1530.30">
    <property type="match status" value="1"/>
</dbReference>
<evidence type="ECO:0000313" key="4">
    <source>
        <dbReference type="EMBL" id="AYG64533.1"/>
    </source>
</evidence>
<dbReference type="InterPro" id="IPR050336">
    <property type="entry name" value="Chromosome_partition/occlusion"/>
</dbReference>
<feature type="region of interest" description="Disordered" evidence="2">
    <location>
        <begin position="379"/>
        <end position="399"/>
    </location>
</feature>
<keyword evidence="5" id="KW-1185">Reference proteome</keyword>
<accession>A0A387G1V4</accession>
<dbReference type="GO" id="GO:0007059">
    <property type="term" value="P:chromosome segregation"/>
    <property type="evidence" value="ECO:0007669"/>
    <property type="project" value="TreeGrafter"/>
</dbReference>
<feature type="domain" description="ParB-like N-terminal" evidence="3">
    <location>
        <begin position="5"/>
        <end position="103"/>
    </location>
</feature>
<dbReference type="GO" id="GO:0005694">
    <property type="term" value="C:chromosome"/>
    <property type="evidence" value="ECO:0007669"/>
    <property type="project" value="TreeGrafter"/>
</dbReference>
<geneLocation type="plasmid" evidence="5">
    <name>prccge525a</name>
</geneLocation>
<reference evidence="4 5" key="1">
    <citation type="submission" date="2018-10" db="EMBL/GenBank/DDBJ databases">
        <title>Rhizobium etli, R. leguminosarum and a new Rhizobium genospecies from Phaseolus dumosus.</title>
        <authorList>
            <person name="Ramirez-Puebla S.T."/>
            <person name="Rogel-Hernandez M.A."/>
            <person name="Guerrero G."/>
            <person name="Ormeno-Orrillo E."/>
            <person name="Martinez-Romero J.C."/>
            <person name="Negrete-Yankelevich S."/>
            <person name="Martinez-Romero E."/>
        </authorList>
    </citation>
    <scope>NUCLEOTIDE SEQUENCE [LARGE SCALE GENOMIC DNA]</scope>
    <source>
        <strain evidence="4 5">CCGE525</strain>
        <plasmid evidence="5">prccge525a</plasmid>
    </source>
</reference>
<evidence type="ECO:0000313" key="5">
    <source>
        <dbReference type="Proteomes" id="UP000282195"/>
    </source>
</evidence>
<dbReference type="KEGG" id="rjg:CCGE525_38140"/>
<organism evidence="4 5">
    <name type="scientific">Rhizobium jaguaris</name>
    <dbReference type="NCBI Taxonomy" id="1312183"/>
    <lineage>
        <taxon>Bacteria</taxon>
        <taxon>Pseudomonadati</taxon>
        <taxon>Pseudomonadota</taxon>
        <taxon>Alphaproteobacteria</taxon>
        <taxon>Hyphomicrobiales</taxon>
        <taxon>Rhizobiaceae</taxon>
        <taxon>Rhizobium/Agrobacterium group</taxon>
        <taxon>Rhizobium</taxon>
    </lineage>
</organism>
<dbReference type="Gene3D" id="1.10.10.2830">
    <property type="match status" value="1"/>
</dbReference>
<feature type="coiled-coil region" evidence="1">
    <location>
        <begin position="288"/>
        <end position="315"/>
    </location>
</feature>
<dbReference type="PANTHER" id="PTHR33375">
    <property type="entry name" value="CHROMOSOME-PARTITIONING PROTEIN PARB-RELATED"/>
    <property type="match status" value="1"/>
</dbReference>
<dbReference type="PANTHER" id="PTHR33375:SF7">
    <property type="entry name" value="CHROMOSOME 2-PARTITIONING PROTEIN PARB-RELATED"/>
    <property type="match status" value="1"/>
</dbReference>
<dbReference type="AlphaFoldDB" id="A0A387G1V4"/>
<dbReference type="EMBL" id="CP032697">
    <property type="protein sequence ID" value="AYG64533.1"/>
    <property type="molecule type" value="Genomic_DNA"/>
</dbReference>
<dbReference type="SUPFAM" id="SSF109709">
    <property type="entry name" value="KorB DNA-binding domain-like"/>
    <property type="match status" value="1"/>
</dbReference>
<name>A0A387G1V4_9HYPH</name>
<proteinExistence type="predicted"/>
<dbReference type="Pfam" id="PF02195">
    <property type="entry name" value="ParB_N"/>
    <property type="match status" value="1"/>
</dbReference>
<evidence type="ECO:0000259" key="3">
    <source>
        <dbReference type="SMART" id="SM00470"/>
    </source>
</evidence>
<keyword evidence="1" id="KW-0175">Coiled coil</keyword>
<dbReference type="SMART" id="SM00470">
    <property type="entry name" value="ParB"/>
    <property type="match status" value="1"/>
</dbReference>
<protein>
    <submittedName>
        <fullName evidence="4">ParB/RepB/Spo0J family partition protein</fullName>
    </submittedName>
</protein>
<keyword evidence="4" id="KW-0614">Plasmid</keyword>
<gene>
    <name evidence="4" type="ORF">CCGE525_38140</name>
</gene>
<dbReference type="Proteomes" id="UP000282195">
    <property type="component" value="Plasmid pRCCGE525a"/>
</dbReference>
<dbReference type="OrthoDB" id="9813122at2"/>
<dbReference type="RefSeq" id="WP_120709423.1">
    <property type="nucleotide sequence ID" value="NZ_CP032697.1"/>
</dbReference>
<evidence type="ECO:0000256" key="1">
    <source>
        <dbReference type="SAM" id="Coils"/>
    </source>
</evidence>
<evidence type="ECO:0000256" key="2">
    <source>
        <dbReference type="SAM" id="MobiDB-lite"/>
    </source>
</evidence>
<dbReference type="InterPro" id="IPR003115">
    <property type="entry name" value="ParB_N"/>
</dbReference>
<dbReference type="CDD" id="cd16406">
    <property type="entry name" value="ParB_N_like"/>
    <property type="match status" value="1"/>
</dbReference>